<dbReference type="RefSeq" id="WP_281273385.1">
    <property type="nucleotide sequence ID" value="NZ_QRDY01000001.1"/>
</dbReference>
<dbReference type="AlphaFoldDB" id="A0A3D9IVW2"/>
<reference evidence="2 3" key="1">
    <citation type="submission" date="2018-07" db="EMBL/GenBank/DDBJ databases">
        <title>Genomic Encyclopedia of Type Strains, Phase III (KMG-III): the genomes of soil and plant-associated and newly described type strains.</title>
        <authorList>
            <person name="Whitman W."/>
        </authorList>
    </citation>
    <scope>NUCLEOTIDE SEQUENCE [LARGE SCALE GENOMIC DNA]</scope>
    <source>
        <strain evidence="2 3">CECT 8236</strain>
    </source>
</reference>
<name>A0A3D9IVW2_9BACL</name>
<protein>
    <submittedName>
        <fullName evidence="2">Uncharacterized protein</fullName>
    </submittedName>
</protein>
<feature type="region of interest" description="Disordered" evidence="1">
    <location>
        <begin position="1"/>
        <end position="31"/>
    </location>
</feature>
<comment type="caution">
    <text evidence="2">The sequence shown here is derived from an EMBL/GenBank/DDBJ whole genome shotgun (WGS) entry which is preliminary data.</text>
</comment>
<evidence type="ECO:0000256" key="1">
    <source>
        <dbReference type="SAM" id="MobiDB-lite"/>
    </source>
</evidence>
<keyword evidence="3" id="KW-1185">Reference proteome</keyword>
<organism evidence="2 3">
    <name type="scientific">Cohnella lupini</name>
    <dbReference type="NCBI Taxonomy" id="1294267"/>
    <lineage>
        <taxon>Bacteria</taxon>
        <taxon>Bacillati</taxon>
        <taxon>Bacillota</taxon>
        <taxon>Bacilli</taxon>
        <taxon>Bacillales</taxon>
        <taxon>Paenibacillaceae</taxon>
        <taxon>Cohnella</taxon>
    </lineage>
</organism>
<evidence type="ECO:0000313" key="3">
    <source>
        <dbReference type="Proteomes" id="UP000256869"/>
    </source>
</evidence>
<proteinExistence type="predicted"/>
<feature type="compositionally biased region" description="Basic and acidic residues" evidence="1">
    <location>
        <begin position="14"/>
        <end position="26"/>
    </location>
</feature>
<dbReference type="EMBL" id="QRDY01000001">
    <property type="protein sequence ID" value="RED65845.1"/>
    <property type="molecule type" value="Genomic_DNA"/>
</dbReference>
<dbReference type="Proteomes" id="UP000256869">
    <property type="component" value="Unassembled WGS sequence"/>
</dbReference>
<sequence length="44" mass="5009">MTESHSVNDEENQPEDKQTADLTADKSDEDEQFEIIQAIEQNEG</sequence>
<evidence type="ECO:0000313" key="2">
    <source>
        <dbReference type="EMBL" id="RED65845.1"/>
    </source>
</evidence>
<gene>
    <name evidence="2" type="ORF">DFP95_101340</name>
</gene>
<accession>A0A3D9IVW2</accession>